<dbReference type="GeneID" id="103510753"/>
<proteinExistence type="predicted"/>
<sequence>MKEKVFKKKNNCLQMEKFRVYKPRCIKQEDIFKGCRHYNMFPAQSGCGGNETWPPNRTYYEGNCTPEQQKTNCRSCLSRLDKLRNRFWKDVDRIYEELDMTTTPEKYVACDHSLSGPDRINDRCKRDYNGMHDWRDPNETSGCHCDHKLDHMENVLERFEQDIECITRSGSEEKHIISTSRSPDSCVAPTNRVSASACLPAENHNCEKPCKIQNNTRIQNENKDCANNTNDYSHLEKILGKNNKLELKECEFVFKSPVNKNYLIKIQEISEKPKQKIIPDKNKRQDGISKHGKKFMNFITGKGFRNKATCVQEDNATCILEDNAGSQTCDSRYQKDTLNDKVETRDYQCRNDKDRTDICHSKVCQAKNNEPYDHDIIDAQDEFRFLNELCHDDHSDTIERKLEKKKFYEGFLRFLQENKSAIRRQYQQYCVNCPVAGESGDYNYY</sequence>
<gene>
    <name evidence="2" type="primary">LOC103510753</name>
</gene>
<protein>
    <submittedName>
        <fullName evidence="2">Uncharacterized protein LOC103510753 isoform X2</fullName>
    </submittedName>
</protein>
<organism evidence="1 2">
    <name type="scientific">Diaphorina citri</name>
    <name type="common">Asian citrus psyllid</name>
    <dbReference type="NCBI Taxonomy" id="121845"/>
    <lineage>
        <taxon>Eukaryota</taxon>
        <taxon>Metazoa</taxon>
        <taxon>Ecdysozoa</taxon>
        <taxon>Arthropoda</taxon>
        <taxon>Hexapoda</taxon>
        <taxon>Insecta</taxon>
        <taxon>Pterygota</taxon>
        <taxon>Neoptera</taxon>
        <taxon>Paraneoptera</taxon>
        <taxon>Hemiptera</taxon>
        <taxon>Sternorrhyncha</taxon>
        <taxon>Psylloidea</taxon>
        <taxon>Psyllidae</taxon>
        <taxon>Diaphorininae</taxon>
        <taxon>Diaphorina</taxon>
    </lineage>
</organism>
<dbReference type="AlphaFoldDB" id="A0A3Q0IW73"/>
<reference evidence="2" key="1">
    <citation type="submission" date="2025-08" db="UniProtKB">
        <authorList>
            <consortium name="RefSeq"/>
        </authorList>
    </citation>
    <scope>IDENTIFICATION</scope>
</reference>
<keyword evidence="1" id="KW-1185">Reference proteome</keyword>
<dbReference type="Proteomes" id="UP000079169">
    <property type="component" value="Unplaced"/>
</dbReference>
<evidence type="ECO:0000313" key="2">
    <source>
        <dbReference type="RefSeq" id="XP_026680526.1"/>
    </source>
</evidence>
<accession>A0A3Q0IW73</accession>
<dbReference type="RefSeq" id="XP_026680526.1">
    <property type="nucleotide sequence ID" value="XM_026824725.1"/>
</dbReference>
<name>A0A3Q0IW73_DIACI</name>
<evidence type="ECO:0000313" key="1">
    <source>
        <dbReference type="Proteomes" id="UP000079169"/>
    </source>
</evidence>